<name>A0A3A9AAS3_9FIRM</name>
<comment type="caution">
    <text evidence="1">The sequence shown here is derived from an EMBL/GenBank/DDBJ whole genome shotgun (WGS) entry which is preliminary data.</text>
</comment>
<dbReference type="AlphaFoldDB" id="A0A3A9AAS3"/>
<dbReference type="Proteomes" id="UP000280696">
    <property type="component" value="Unassembled WGS sequence"/>
</dbReference>
<sequence length="105" mass="11911">MYGVPSMIRNYARKGMTAGREKALREECRAGNHTELVQAAAQYAAPDVAKWIVESIMEGKSFDRMAVKWELGEAEIMPCCRNSFYSYRKLTLAILDRMIQGKETA</sequence>
<protein>
    <submittedName>
        <fullName evidence="1">Uncharacterized protein</fullName>
    </submittedName>
</protein>
<reference evidence="1 2" key="1">
    <citation type="submission" date="2018-09" db="EMBL/GenBank/DDBJ databases">
        <title>Murine metabolic-syndrome-specific gut microbial biobank.</title>
        <authorList>
            <person name="Liu C."/>
        </authorList>
    </citation>
    <scope>NUCLEOTIDE SEQUENCE [LARGE SCALE GENOMIC DNA]</scope>
    <source>
        <strain evidence="1 2">0.1xD8-82</strain>
    </source>
</reference>
<organism evidence="1 2">
    <name type="scientific">Parablautia intestinalis</name>
    <dbReference type="NCBI Taxonomy" id="2320100"/>
    <lineage>
        <taxon>Bacteria</taxon>
        <taxon>Bacillati</taxon>
        <taxon>Bacillota</taxon>
        <taxon>Clostridia</taxon>
        <taxon>Lachnospirales</taxon>
        <taxon>Lachnospiraceae</taxon>
        <taxon>Parablautia</taxon>
    </lineage>
</organism>
<evidence type="ECO:0000313" key="1">
    <source>
        <dbReference type="EMBL" id="RKI88358.1"/>
    </source>
</evidence>
<keyword evidence="2" id="KW-1185">Reference proteome</keyword>
<dbReference type="EMBL" id="RAYQ01000029">
    <property type="protein sequence ID" value="RKI88358.1"/>
    <property type="molecule type" value="Genomic_DNA"/>
</dbReference>
<evidence type="ECO:0000313" key="2">
    <source>
        <dbReference type="Proteomes" id="UP000280696"/>
    </source>
</evidence>
<accession>A0A3A9AAS3</accession>
<proteinExistence type="predicted"/>
<gene>
    <name evidence="1" type="ORF">D7V94_19590</name>
</gene>